<feature type="active site" evidence="10">
    <location>
        <position position="372"/>
    </location>
</feature>
<dbReference type="GO" id="GO:0009636">
    <property type="term" value="P:response to toxic substance"/>
    <property type="evidence" value="ECO:0007669"/>
    <property type="project" value="TreeGrafter"/>
</dbReference>
<evidence type="ECO:0000256" key="8">
    <source>
        <dbReference type="ARBA" id="ARBA00022807"/>
    </source>
</evidence>
<keyword evidence="11" id="KW-0031">Aminopeptidase</keyword>
<protein>
    <recommendedName>
        <fullName evidence="4 9">Bleomycin hydrolase</fullName>
        <ecNumber evidence="3 9">3.4.22.40</ecNumber>
    </recommendedName>
</protein>
<reference evidence="11" key="1">
    <citation type="submission" date="2018-03" db="EMBL/GenBank/DDBJ databases">
        <title>The relapsing fever spirochete Borrelia turicatae persists in the highly oxidative environment of its soft-bodied tick vector.</title>
        <authorList>
            <person name="Bourret T.J."/>
            <person name="Boyle W.K."/>
            <person name="Valenzuela J.G."/>
            <person name="Oliveira F."/>
            <person name="Lopez J.E."/>
        </authorList>
    </citation>
    <scope>NUCLEOTIDE SEQUENCE</scope>
    <source>
        <strain evidence="11">Kansas strain/isolate</strain>
        <tissue evidence="11">Salivary glands</tissue>
    </source>
</reference>
<accession>A0A2R5LC70</accession>
<feature type="active site" evidence="10">
    <location>
        <position position="72"/>
    </location>
</feature>
<feature type="active site" evidence="10">
    <location>
        <position position="394"/>
    </location>
</feature>
<dbReference type="Pfam" id="PF03051">
    <property type="entry name" value="Peptidase_C1_2"/>
    <property type="match status" value="1"/>
</dbReference>
<dbReference type="Gene3D" id="3.90.70.10">
    <property type="entry name" value="Cysteine proteinases"/>
    <property type="match status" value="1"/>
</dbReference>
<evidence type="ECO:0000256" key="10">
    <source>
        <dbReference type="PIRSR" id="PIRSR005700-1"/>
    </source>
</evidence>
<evidence type="ECO:0000256" key="4">
    <source>
        <dbReference type="ARBA" id="ARBA00022227"/>
    </source>
</evidence>
<dbReference type="SUPFAM" id="SSF54001">
    <property type="entry name" value="Cysteine proteinases"/>
    <property type="match status" value="1"/>
</dbReference>
<dbReference type="FunFam" id="3.90.70.10:FF:000021">
    <property type="entry name" value="Bleomycin hydrolase"/>
    <property type="match status" value="1"/>
</dbReference>
<dbReference type="GO" id="GO:0005737">
    <property type="term" value="C:cytoplasm"/>
    <property type="evidence" value="ECO:0007669"/>
    <property type="project" value="UniProtKB-SubCell"/>
</dbReference>
<dbReference type="AlphaFoldDB" id="A0A2R5LC70"/>
<keyword evidence="8 9" id="KW-0788">Thiol protease</keyword>
<evidence type="ECO:0000256" key="2">
    <source>
        <dbReference type="ARBA" id="ARBA00004496"/>
    </source>
</evidence>
<comment type="catalytic activity">
    <reaction evidence="1 9">
        <text>Inactivates bleomycin B2 (a cytotoxic glycometallopeptide) by hydrolysis of a carboxyamide bond of beta-aminoalanine, but also shows general aminopeptidase activity. The specificity varies somewhat with source, but amino acid arylamides of Met, Leu and Ala are preferred.</text>
        <dbReference type="EC" id="3.4.22.40"/>
    </reaction>
</comment>
<evidence type="ECO:0000256" key="5">
    <source>
        <dbReference type="ARBA" id="ARBA00022490"/>
    </source>
</evidence>
<evidence type="ECO:0000256" key="9">
    <source>
        <dbReference type="PIRNR" id="PIRNR005700"/>
    </source>
</evidence>
<evidence type="ECO:0000313" key="11">
    <source>
        <dbReference type="EMBL" id="MBY07124.1"/>
    </source>
</evidence>
<dbReference type="GO" id="GO:0006508">
    <property type="term" value="P:proteolysis"/>
    <property type="evidence" value="ECO:0007669"/>
    <property type="project" value="UniProtKB-KW"/>
</dbReference>
<dbReference type="EMBL" id="GGLE01002998">
    <property type="protein sequence ID" value="MBY07124.1"/>
    <property type="molecule type" value="Transcribed_RNA"/>
</dbReference>
<dbReference type="EC" id="3.4.22.40" evidence="3 9"/>
<keyword evidence="5 9" id="KW-0963">Cytoplasm</keyword>
<dbReference type="GO" id="GO:0070005">
    <property type="term" value="F:cysteine-type aminopeptidase activity"/>
    <property type="evidence" value="ECO:0007669"/>
    <property type="project" value="InterPro"/>
</dbReference>
<dbReference type="PIRSF" id="PIRSF005700">
    <property type="entry name" value="PepC"/>
    <property type="match status" value="1"/>
</dbReference>
<name>A0A2R5LC70_9ACAR</name>
<evidence type="ECO:0000256" key="1">
    <source>
        <dbReference type="ARBA" id="ARBA00000423"/>
    </source>
</evidence>
<dbReference type="PANTHER" id="PTHR10363:SF2">
    <property type="entry name" value="BLEOMYCIN HYDROLASE"/>
    <property type="match status" value="1"/>
</dbReference>
<proteinExistence type="inferred from homology"/>
<dbReference type="GO" id="GO:0004197">
    <property type="term" value="F:cysteine-type endopeptidase activity"/>
    <property type="evidence" value="ECO:0007669"/>
    <property type="project" value="UniProtKB-EC"/>
</dbReference>
<dbReference type="CDD" id="cd00585">
    <property type="entry name" value="Peptidase_C1B"/>
    <property type="match status" value="1"/>
</dbReference>
<evidence type="ECO:0000256" key="3">
    <source>
        <dbReference type="ARBA" id="ARBA00012465"/>
    </source>
</evidence>
<keyword evidence="6 9" id="KW-0645">Protease</keyword>
<comment type="similarity">
    <text evidence="9">Belongs to the peptidase C1 family.</text>
</comment>
<evidence type="ECO:0000256" key="7">
    <source>
        <dbReference type="ARBA" id="ARBA00022801"/>
    </source>
</evidence>
<evidence type="ECO:0000256" key="6">
    <source>
        <dbReference type="ARBA" id="ARBA00022670"/>
    </source>
</evidence>
<dbReference type="GO" id="GO:0043418">
    <property type="term" value="P:homocysteine catabolic process"/>
    <property type="evidence" value="ECO:0007669"/>
    <property type="project" value="TreeGrafter"/>
</dbReference>
<dbReference type="InterPro" id="IPR038765">
    <property type="entry name" value="Papain-like_cys_pep_sf"/>
</dbReference>
<comment type="subcellular location">
    <subcellularLocation>
        <location evidence="2 9">Cytoplasm</location>
    </subcellularLocation>
</comment>
<sequence>MSFALTKDALEDFQKAFDKDPKNRLAQNVCTKVDLKDVLVSCAGARNTAHVFSHKVDPEGKPGTNQKCSGICWLFAYLNATRIPMMRHYELEEFEFSQSYLFFWDKVERCNFFLNNMVTTARKGEPVDGRLMSFLLYNPTEDGGQWHMLCNIVKKYGLVPKKNFPESFCSESTMQMNATLKSKLREYARDLRQMVESGASDGDIAERIKGMTETCYRIVSICLGSPPSTFTWEYYNKNKTYCKVGPITPVEFYEKHVKQLFNVDDKICLVNDPRPTCPYENTYTVEYLGNMVGGQEVIYVNQPIEVLMQAVVDSIKENEAVWFGCQIQKRFDRKRGIQDLTLHEYDLMFGTSVTLGLSKAERLLYGESMMSHAMVFTGVSLDDDNNPVKFRVENSWGDDIGNKGYLAMTQEWFKEFTFEVVVDKKFVSPGVLSVANKDPKVLPAWDPMGALAA</sequence>
<dbReference type="InterPro" id="IPR004134">
    <property type="entry name" value="Peptidase_C1B"/>
</dbReference>
<keyword evidence="7 9" id="KW-0378">Hydrolase</keyword>
<organism evidence="11">
    <name type="scientific">Ornithodoros turicata</name>
    <dbReference type="NCBI Taxonomy" id="34597"/>
    <lineage>
        <taxon>Eukaryota</taxon>
        <taxon>Metazoa</taxon>
        <taxon>Ecdysozoa</taxon>
        <taxon>Arthropoda</taxon>
        <taxon>Chelicerata</taxon>
        <taxon>Arachnida</taxon>
        <taxon>Acari</taxon>
        <taxon>Parasitiformes</taxon>
        <taxon>Ixodida</taxon>
        <taxon>Ixodoidea</taxon>
        <taxon>Argasidae</taxon>
        <taxon>Ornithodorinae</taxon>
        <taxon>Ornithodoros</taxon>
    </lineage>
</organism>
<dbReference type="PANTHER" id="PTHR10363">
    <property type="entry name" value="BLEOMYCIN HYDROLASE"/>
    <property type="match status" value="1"/>
</dbReference>